<dbReference type="CDD" id="cd04685">
    <property type="entry name" value="NUDIX_Hydrolase"/>
    <property type="match status" value="1"/>
</dbReference>
<keyword evidence="2 5" id="KW-0378">Hydrolase</keyword>
<evidence type="ECO:0000313" key="7">
    <source>
        <dbReference type="EMBL" id="QGM97147.1"/>
    </source>
</evidence>
<dbReference type="RefSeq" id="WP_016920159.1">
    <property type="nucleotide sequence ID" value="NZ_CP044331.1"/>
</dbReference>
<dbReference type="KEGG" id="mpar:F7D14_06415"/>
<dbReference type="InterPro" id="IPR000086">
    <property type="entry name" value="NUDIX_hydrolase_dom"/>
</dbReference>
<dbReference type="PROSITE" id="PS51462">
    <property type="entry name" value="NUDIX"/>
    <property type="match status" value="1"/>
</dbReference>
<feature type="binding site" evidence="4">
    <location>
        <position position="60"/>
    </location>
    <ligand>
        <name>substrate</name>
    </ligand>
</feature>
<keyword evidence="8" id="KW-1185">Reference proteome</keyword>
<dbReference type="SUPFAM" id="SSF55811">
    <property type="entry name" value="Nudix"/>
    <property type="match status" value="1"/>
</dbReference>
<dbReference type="SUPFAM" id="SSF53254">
    <property type="entry name" value="Phosphoglycerate mutase-like"/>
    <property type="match status" value="1"/>
</dbReference>
<feature type="active site" description="Proton donor/acceptor" evidence="3">
    <location>
        <position position="84"/>
    </location>
</feature>
<feature type="binding site" evidence="4">
    <location>
        <begin position="10"/>
        <end position="17"/>
    </location>
    <ligand>
        <name>substrate</name>
    </ligand>
</feature>
<protein>
    <submittedName>
        <fullName evidence="7">NUDIX domain-containing protein</fullName>
    </submittedName>
</protein>
<comment type="cofactor">
    <cofactor evidence="1">
        <name>Mg(2+)</name>
        <dbReference type="ChEBI" id="CHEBI:18420"/>
    </cofactor>
</comment>
<proteinExistence type="inferred from homology"/>
<dbReference type="Pfam" id="PF00293">
    <property type="entry name" value="NUDIX"/>
    <property type="match status" value="1"/>
</dbReference>
<dbReference type="Proteomes" id="UP000422569">
    <property type="component" value="Chromosome"/>
</dbReference>
<dbReference type="Gene3D" id="3.40.50.1240">
    <property type="entry name" value="Phosphoglycerate mutase-like"/>
    <property type="match status" value="1"/>
</dbReference>
<dbReference type="InterPro" id="IPR015797">
    <property type="entry name" value="NUDIX_hydrolase-like_dom_sf"/>
</dbReference>
<dbReference type="InterPro" id="IPR013078">
    <property type="entry name" value="His_Pase_superF_clade-1"/>
</dbReference>
<evidence type="ECO:0000256" key="2">
    <source>
        <dbReference type="ARBA" id="ARBA00022801"/>
    </source>
</evidence>
<dbReference type="InterPro" id="IPR001345">
    <property type="entry name" value="PG/BPGM_mutase_AS"/>
</dbReference>
<dbReference type="PANTHER" id="PTHR46517:SF1">
    <property type="entry name" value="FRUCTOSE-2,6-BISPHOSPHATASE TIGAR"/>
    <property type="match status" value="1"/>
</dbReference>
<dbReference type="EMBL" id="CP044331">
    <property type="protein sequence ID" value="QGM97147.1"/>
    <property type="molecule type" value="Genomic_DNA"/>
</dbReference>
<dbReference type="PRINTS" id="PR00502">
    <property type="entry name" value="NUDIXFAMILY"/>
</dbReference>
<comment type="similarity">
    <text evidence="5">Belongs to the Nudix hydrolase family.</text>
</comment>
<evidence type="ECO:0000256" key="5">
    <source>
        <dbReference type="RuleBase" id="RU003476"/>
    </source>
</evidence>
<gene>
    <name evidence="7" type="ORF">F7D14_06415</name>
</gene>
<dbReference type="CDD" id="cd07067">
    <property type="entry name" value="HP_PGM_like"/>
    <property type="match status" value="1"/>
</dbReference>
<feature type="domain" description="Nudix hydrolase" evidence="6">
    <location>
        <begin position="215"/>
        <end position="362"/>
    </location>
</feature>
<name>A0A6B8LXM9_9HYPH</name>
<dbReference type="AlphaFoldDB" id="A0A6B8LXM9"/>
<evidence type="ECO:0000256" key="3">
    <source>
        <dbReference type="PIRSR" id="PIRSR613078-1"/>
    </source>
</evidence>
<evidence type="ECO:0000256" key="1">
    <source>
        <dbReference type="ARBA" id="ARBA00001946"/>
    </source>
</evidence>
<dbReference type="Pfam" id="PF00300">
    <property type="entry name" value="His_Phos_1"/>
    <property type="match status" value="1"/>
</dbReference>
<evidence type="ECO:0000256" key="4">
    <source>
        <dbReference type="PIRSR" id="PIRSR613078-2"/>
    </source>
</evidence>
<dbReference type="Gene3D" id="3.90.79.10">
    <property type="entry name" value="Nucleoside Triphosphate Pyrophosphohydrolase"/>
    <property type="match status" value="1"/>
</dbReference>
<evidence type="ECO:0000259" key="6">
    <source>
        <dbReference type="PROSITE" id="PS51462"/>
    </source>
</evidence>
<organism evidence="7 8">
    <name type="scientific">Methylocystis parvus</name>
    <dbReference type="NCBI Taxonomy" id="134"/>
    <lineage>
        <taxon>Bacteria</taxon>
        <taxon>Pseudomonadati</taxon>
        <taxon>Pseudomonadota</taxon>
        <taxon>Alphaproteobacteria</taxon>
        <taxon>Hyphomicrobiales</taxon>
        <taxon>Methylocystaceae</taxon>
        <taxon>Methylocystis</taxon>
    </lineage>
</organism>
<accession>A0A6B8LXM9</accession>
<dbReference type="GO" id="GO:0045820">
    <property type="term" value="P:negative regulation of glycolytic process"/>
    <property type="evidence" value="ECO:0007669"/>
    <property type="project" value="TreeGrafter"/>
</dbReference>
<dbReference type="GO" id="GO:0004331">
    <property type="term" value="F:fructose-2,6-bisphosphate 2-phosphatase activity"/>
    <property type="evidence" value="ECO:0007669"/>
    <property type="project" value="TreeGrafter"/>
</dbReference>
<reference evidence="7 8" key="1">
    <citation type="submission" date="2019-09" db="EMBL/GenBank/DDBJ databases">
        <title>Isolation and complete genome sequencing of Methylocystis species.</title>
        <authorList>
            <person name="Rumah B.L."/>
            <person name="Stead C.E."/>
            <person name="Stevens B.C."/>
            <person name="Minton N.P."/>
            <person name="Grosse-Honebrink A."/>
            <person name="Zhang Y."/>
        </authorList>
    </citation>
    <scope>NUCLEOTIDE SEQUENCE [LARGE SCALE GENOMIC DNA]</scope>
    <source>
        <strain evidence="7 8">BRCS2</strain>
    </source>
</reference>
<dbReference type="GO" id="GO:0005829">
    <property type="term" value="C:cytosol"/>
    <property type="evidence" value="ECO:0007669"/>
    <property type="project" value="TreeGrafter"/>
</dbReference>
<evidence type="ECO:0000313" key="8">
    <source>
        <dbReference type="Proteomes" id="UP000422569"/>
    </source>
</evidence>
<dbReference type="GO" id="GO:0043456">
    <property type="term" value="P:regulation of pentose-phosphate shunt"/>
    <property type="evidence" value="ECO:0007669"/>
    <property type="project" value="TreeGrafter"/>
</dbReference>
<dbReference type="SMART" id="SM00855">
    <property type="entry name" value="PGAM"/>
    <property type="match status" value="1"/>
</dbReference>
<dbReference type="InterPro" id="IPR020476">
    <property type="entry name" value="Nudix_hydrolase"/>
</dbReference>
<dbReference type="PROSITE" id="PS00893">
    <property type="entry name" value="NUDIX_BOX"/>
    <property type="match status" value="1"/>
</dbReference>
<dbReference type="PANTHER" id="PTHR46517">
    <property type="entry name" value="FRUCTOSE-2,6-BISPHOSPHATASE TIGAR"/>
    <property type="match status" value="1"/>
</dbReference>
<dbReference type="PROSITE" id="PS00175">
    <property type="entry name" value="PG_MUTASE"/>
    <property type="match status" value="1"/>
</dbReference>
<dbReference type="InterPro" id="IPR051695">
    <property type="entry name" value="Phosphoglycerate_Mutase"/>
</dbReference>
<feature type="active site" description="Tele-phosphohistidine intermediate" evidence="3">
    <location>
        <position position="11"/>
    </location>
</feature>
<dbReference type="InterPro" id="IPR029033">
    <property type="entry name" value="His_PPase_superfam"/>
</dbReference>
<dbReference type="InterPro" id="IPR020084">
    <property type="entry name" value="NUDIX_hydrolase_CS"/>
</dbReference>
<sequence length="365" mass="40956">MTRTILCLARHGETNWNIERRFQGQFDIALNARGRAQAEALARELKDAHFDRVYSSDLRRAMNTAAPIAEARGLSVLATQRLREKDDGAWQGHTHAEVQVKYAGDYPHYLARTPNFAAPEGETLEEFSRRVRTVLTDIARESAGLTVLVVAHAGVLDIAWRLATGRALSEKREHPVLNATPNWVAFEDGRWSLVNWAQPEGRPEIAAPWDGLTLPRREAARALIVNQKNEALLMQYAGGLSPHFLALGRQHFWATPGGALREDESFEAAVKRELREETGLILDGDPGPVVATREFPMELGDDWQQAVERYFLIRTEEFAPSPESLTPEEKVHTLGWRWWSAEAIEASDELIFPEALAALLRKATS</sequence>